<feature type="compositionally biased region" description="Basic and acidic residues" evidence="1">
    <location>
        <begin position="66"/>
        <end position="77"/>
    </location>
</feature>
<feature type="compositionally biased region" description="Basic and acidic residues" evidence="1">
    <location>
        <begin position="16"/>
        <end position="26"/>
    </location>
</feature>
<evidence type="ECO:0000256" key="1">
    <source>
        <dbReference type="SAM" id="MobiDB-lite"/>
    </source>
</evidence>
<proteinExistence type="predicted"/>
<name>L8GQ31_ACACF</name>
<feature type="compositionally biased region" description="Low complexity" evidence="1">
    <location>
        <begin position="98"/>
        <end position="110"/>
    </location>
</feature>
<evidence type="ECO:0000313" key="3">
    <source>
        <dbReference type="Proteomes" id="UP000011083"/>
    </source>
</evidence>
<feature type="compositionally biased region" description="Basic and acidic residues" evidence="1">
    <location>
        <begin position="84"/>
        <end position="93"/>
    </location>
</feature>
<evidence type="ECO:0000313" key="2">
    <source>
        <dbReference type="EMBL" id="ELR14758.1"/>
    </source>
</evidence>
<dbReference type="RefSeq" id="XP_004336771.1">
    <property type="nucleotide sequence ID" value="XM_004336723.1"/>
</dbReference>
<dbReference type="GeneID" id="14915341"/>
<dbReference type="EMBL" id="KB008044">
    <property type="protein sequence ID" value="ELR14758.1"/>
    <property type="molecule type" value="Genomic_DNA"/>
</dbReference>
<keyword evidence="3" id="KW-1185">Reference proteome</keyword>
<dbReference type="Proteomes" id="UP000011083">
    <property type="component" value="Unassembled WGS sequence"/>
</dbReference>
<dbReference type="VEuPathDB" id="AmoebaDB:ACA1_391160"/>
<organism evidence="2 3">
    <name type="scientific">Acanthamoeba castellanii (strain ATCC 30010 / Neff)</name>
    <dbReference type="NCBI Taxonomy" id="1257118"/>
    <lineage>
        <taxon>Eukaryota</taxon>
        <taxon>Amoebozoa</taxon>
        <taxon>Discosea</taxon>
        <taxon>Longamoebia</taxon>
        <taxon>Centramoebida</taxon>
        <taxon>Acanthamoebidae</taxon>
        <taxon>Acanthamoeba</taxon>
    </lineage>
</organism>
<protein>
    <submittedName>
        <fullName evidence="2">Uncharacterized protein</fullName>
    </submittedName>
</protein>
<accession>L8GQ31</accession>
<feature type="region of interest" description="Disordered" evidence="1">
    <location>
        <begin position="182"/>
        <end position="212"/>
    </location>
</feature>
<feature type="region of interest" description="Disordered" evidence="1">
    <location>
        <begin position="16"/>
        <end position="169"/>
    </location>
</feature>
<feature type="compositionally biased region" description="Basic and acidic residues" evidence="1">
    <location>
        <begin position="38"/>
        <end position="47"/>
    </location>
</feature>
<dbReference type="AlphaFoldDB" id="L8GQ31"/>
<dbReference type="OrthoDB" id="21646at2759"/>
<reference evidence="2 3" key="1">
    <citation type="journal article" date="2013" name="Genome Biol.">
        <title>Genome of Acanthamoeba castellanii highlights extensive lateral gene transfer and early evolution of tyrosine kinase signaling.</title>
        <authorList>
            <person name="Clarke M."/>
            <person name="Lohan A.J."/>
            <person name="Liu B."/>
            <person name="Lagkouvardos I."/>
            <person name="Roy S."/>
            <person name="Zafar N."/>
            <person name="Bertelli C."/>
            <person name="Schilde C."/>
            <person name="Kianianmomeni A."/>
            <person name="Burglin T.R."/>
            <person name="Frech C."/>
            <person name="Turcotte B."/>
            <person name="Kopec K.O."/>
            <person name="Synnott J.M."/>
            <person name="Choo C."/>
            <person name="Paponov I."/>
            <person name="Finkler A."/>
            <person name="Soon Heng Tan C."/>
            <person name="Hutchins A.P."/>
            <person name="Weinmeier T."/>
            <person name="Rattei T."/>
            <person name="Chu J.S."/>
            <person name="Gimenez G."/>
            <person name="Irimia M."/>
            <person name="Rigden D.J."/>
            <person name="Fitzpatrick D.A."/>
            <person name="Lorenzo-Morales J."/>
            <person name="Bateman A."/>
            <person name="Chiu C.H."/>
            <person name="Tang P."/>
            <person name="Hegemann P."/>
            <person name="Fromm H."/>
            <person name="Raoult D."/>
            <person name="Greub G."/>
            <person name="Miranda-Saavedra D."/>
            <person name="Chen N."/>
            <person name="Nash P."/>
            <person name="Ginger M.L."/>
            <person name="Horn M."/>
            <person name="Schaap P."/>
            <person name="Caler L."/>
            <person name="Loftus B."/>
        </authorList>
    </citation>
    <scope>NUCLEOTIDE SEQUENCE [LARGE SCALE GENOMIC DNA]</scope>
    <source>
        <strain evidence="2 3">Neff</strain>
    </source>
</reference>
<gene>
    <name evidence="2" type="ORF">ACA1_391160</name>
</gene>
<sequence length="662" mass="71507">MVDTYGEPTVVEVEETREKIVEEPTDAKAVMQQRRERRRAEREKAEASAEAAGGGTTTGGKKRKMETRAKGAEEATAKKKAKKASAEQDKESSPTDEAAASKLKSPAKAAGAKESKLMKMVKTKAKAEQAMRSQQLTRAPVTAPATLPSVAPLRTGHDDPDPFGGSGLASSPAGYYPASSCGVAASAPGQRRPTGHSRLSSGGRCSSDQSRASSSLRRNLEQYYHFADGSDARSSIRRSACRLGVTLREIADDFAQERNLDEQTVMSLLERRLLQTFETERTKKREHNQRGEEAWMKRFANQEKLVLRLLWRVAKARAAAAAAARQPQDKHEHGDRLLDSVLWSWANRLANKHEPKVATTELESLCKAFAGLCKLERRRGRSIVGVFCLDLYLRIVSRAYPGALASVEGDDGSGAAMDLEEADDGLRVLGLTLRLLMTGHLGPAAKSTGSGAKRERTKMVDDCLADIATENDWNEENAPSLDRLLADIVSGIGSLAQHNGDESYKLTPRTFVGLKCLELVALWKGWVWTFNDLIVERLWPLLGADSTNSALVTTVRAVGQLARAAIQFLAEPLPLQGSDFLANTMADVLQMDPADSPMGTFSVKLAAAQTILEMTTSAAAGSLPPSSSTSGPATGVRSWIRSLSPAHAKRVPPALVAAIGKR</sequence>
<dbReference type="KEGG" id="acan:ACA1_391160"/>